<feature type="compositionally biased region" description="Polar residues" evidence="1">
    <location>
        <begin position="845"/>
        <end position="858"/>
    </location>
</feature>
<accession>A0A7N0SWU8</accession>
<dbReference type="InterPro" id="IPR034583">
    <property type="entry name" value="EMF1"/>
</dbReference>
<dbReference type="Gramene" id="Kaladp0011s0636.5.v1.1">
    <property type="protein sequence ID" value="Kaladp0011s0636.5.v1.1"/>
    <property type="gene ID" value="Kaladp0011s0636.v1.1"/>
</dbReference>
<dbReference type="AlphaFoldDB" id="A0A7N0SWU8"/>
<evidence type="ECO:0000313" key="2">
    <source>
        <dbReference type="EnsemblPlants" id="Kaladp0011s0636.1.v1.1"/>
    </source>
</evidence>
<dbReference type="PANTHER" id="PTHR35504:SF1">
    <property type="entry name" value="PROTEIN EMBRYONIC FLOWER 1"/>
    <property type="match status" value="1"/>
</dbReference>
<feature type="region of interest" description="Disordered" evidence="1">
    <location>
        <begin position="219"/>
        <end position="258"/>
    </location>
</feature>
<proteinExistence type="predicted"/>
<dbReference type="Proteomes" id="UP000594263">
    <property type="component" value="Unplaced"/>
</dbReference>
<dbReference type="GO" id="GO:0048367">
    <property type="term" value="P:shoot system development"/>
    <property type="evidence" value="ECO:0007669"/>
    <property type="project" value="InterPro"/>
</dbReference>
<dbReference type="GO" id="GO:0045892">
    <property type="term" value="P:negative regulation of DNA-templated transcription"/>
    <property type="evidence" value="ECO:0007669"/>
    <property type="project" value="InterPro"/>
</dbReference>
<reference evidence="2" key="1">
    <citation type="submission" date="2021-01" db="UniProtKB">
        <authorList>
            <consortium name="EnsemblPlants"/>
        </authorList>
    </citation>
    <scope>IDENTIFICATION</scope>
</reference>
<keyword evidence="3" id="KW-1185">Reference proteome</keyword>
<feature type="region of interest" description="Disordered" evidence="1">
    <location>
        <begin position="836"/>
        <end position="858"/>
    </location>
</feature>
<protein>
    <recommendedName>
        <fullName evidence="4">Embryonic flower 1-like protein</fullName>
    </recommendedName>
</protein>
<dbReference type="EnsemblPlants" id="Kaladp0011s0636.5.v1.1">
    <property type="protein sequence ID" value="Kaladp0011s0636.5.v1.1"/>
    <property type="gene ID" value="Kaladp0011s0636.v1.1"/>
</dbReference>
<feature type="compositionally biased region" description="Basic and acidic residues" evidence="1">
    <location>
        <begin position="1"/>
        <end position="13"/>
    </location>
</feature>
<evidence type="ECO:0008006" key="4">
    <source>
        <dbReference type="Google" id="ProtNLM"/>
    </source>
</evidence>
<feature type="region of interest" description="Disordered" evidence="1">
    <location>
        <begin position="380"/>
        <end position="399"/>
    </location>
</feature>
<evidence type="ECO:0000313" key="3">
    <source>
        <dbReference type="Proteomes" id="UP000594263"/>
    </source>
</evidence>
<dbReference type="PANTHER" id="PTHR35504">
    <property type="entry name" value="PROTEIN EMBRYONIC FLOWER 1"/>
    <property type="match status" value="1"/>
</dbReference>
<dbReference type="OMA" id="QCHHHQT"/>
<feature type="region of interest" description="Disordered" evidence="1">
    <location>
        <begin position="309"/>
        <end position="337"/>
    </location>
</feature>
<feature type="region of interest" description="Disordered" evidence="1">
    <location>
        <begin position="1"/>
        <end position="22"/>
    </location>
</feature>
<dbReference type="Gramene" id="Kaladp0011s0636.1.v1.1">
    <property type="protein sequence ID" value="Kaladp0011s0636.1.v1.1"/>
    <property type="gene ID" value="Kaladp0011s0636.v1.1"/>
</dbReference>
<dbReference type="EnsemblPlants" id="Kaladp0011s0636.1.v1.1">
    <property type="protein sequence ID" value="Kaladp0011s0636.1.v1.1"/>
    <property type="gene ID" value="Kaladp0011s0636.v1.1"/>
</dbReference>
<name>A0A7N0SWU8_KALFE</name>
<evidence type="ECO:0000256" key="1">
    <source>
        <dbReference type="SAM" id="MobiDB-lite"/>
    </source>
</evidence>
<feature type="region of interest" description="Disordered" evidence="1">
    <location>
        <begin position="545"/>
        <end position="569"/>
    </location>
</feature>
<sequence>MKPKVLAESRNNKEACTPTARPSSSLVRIDSISINIDAAEQSKSEKCDQFTIRGLVSDIRKKNGKLCWPFAADGDDASSEDINSRLPPLETPKFKWWRCQNCLSDIDAAAASDDVENIATNCGRPLKTKSSRSCQSLENVVAYLSKKLEQPLELGGTQCKGSEFTSEFTQKQRVDLALGSSTRRLEENELHGAENGFFSNQTVREDGSNHLVTLTHVYQRQKQSPKLSKPISSKFGIADSAKHQRQDDSSGTGRRKTKKVRLLNELFDKDGKGALPALTEGDCTGEAAKVSSGALQSLQQIQKNLRCQKGHKKNKKCQEQDNRHSQMHKTDSVVGKDGRKVQDINGKFADREMHMTSNEGRSDAVIKRADKMLFGSKKGSDWHKNYQDRGQKTNSESCRRQEHMSMYQPFHGRVTGSLPNDILPSSQFKGKSNDTINKVCQGANVLALADNNSKELEGNSVPKKLLEKIQIGHQTQSFQSIQDEYSSKSHYLFSDGCLDTRKGIGHWVPQTENGNLRNDLHMQYMEESSSMSKSLATNSIWQETTGNSSLKRPNLHSCEPAKKPKSARIEGGPTVVHRTELLIRNSSKKMVGSPENPEITLSKFRDNMMQEFRTPDDIPMDIVELLAKNQYERHLHEAGDNHYMRQSGSNPKNDLMGNSNVLSNVVSRAAPNEKLHSPKAWISEKDSKISNIKSNGYIMQGPSTGGTYSPLLSSQGGLSSVFHFPAAGASKTDSLQICKYDMNQSASEHKVSFKSQSLYEAWQPTSRQSDKTVRDWPMIPHNYQVHMSSALQGSALQPFDVGKMPKGSSYVSEVRDFNNLSLADVDNRISDFRLQKSHASRPNRVDNQPQLTGTPDTLPNETIPAMHLLSLMGGSLQSSTPINMDASANRKTFDKSFSNDHLAKELSENNFGVGKSCHQFKQPPPYGHHSKVLHSDVSCQCSHPVPIFGSVVTPLPGDVGNIRVTQPLSQHPERNYLSRNAGGPPLPNENKGFKYQKSRFCSVSGVTGQEPVPALELSNHMFSPPWSVLGASHPYVNGNLSNYYSFVSLESYETLRRRPDPGACYVNRNPSEFTIPGPGNEYMIGAEELKRRNRSYPPNITRPVAINALSQQRYTNYISPNSIYASNSSS</sequence>
<feature type="compositionally biased region" description="Basic and acidic residues" evidence="1">
    <location>
        <begin position="316"/>
        <end position="337"/>
    </location>
</feature>
<organism evidence="2 3">
    <name type="scientific">Kalanchoe fedtschenkoi</name>
    <name type="common">Lavender scallops</name>
    <name type="synonym">South American air plant</name>
    <dbReference type="NCBI Taxonomy" id="63787"/>
    <lineage>
        <taxon>Eukaryota</taxon>
        <taxon>Viridiplantae</taxon>
        <taxon>Streptophyta</taxon>
        <taxon>Embryophyta</taxon>
        <taxon>Tracheophyta</taxon>
        <taxon>Spermatophyta</taxon>
        <taxon>Magnoliopsida</taxon>
        <taxon>eudicotyledons</taxon>
        <taxon>Gunneridae</taxon>
        <taxon>Pentapetalae</taxon>
        <taxon>Saxifragales</taxon>
        <taxon>Crassulaceae</taxon>
        <taxon>Kalanchoe</taxon>
    </lineage>
</organism>
<dbReference type="GO" id="GO:0009910">
    <property type="term" value="P:negative regulation of flower development"/>
    <property type="evidence" value="ECO:0007669"/>
    <property type="project" value="InterPro"/>
</dbReference>